<dbReference type="EMBL" id="CM000767">
    <property type="protein sequence ID" value="EES16561.2"/>
    <property type="molecule type" value="Genomic_DNA"/>
</dbReference>
<name>C5YQR6_SORBI</name>
<dbReference type="OrthoDB" id="688954at2759"/>
<reference evidence="2 3" key="1">
    <citation type="journal article" date="2009" name="Nature">
        <title>The Sorghum bicolor genome and the diversification of grasses.</title>
        <authorList>
            <person name="Paterson A.H."/>
            <person name="Bowers J.E."/>
            <person name="Bruggmann R."/>
            <person name="Dubchak I."/>
            <person name="Grimwood J."/>
            <person name="Gundlach H."/>
            <person name="Haberer G."/>
            <person name="Hellsten U."/>
            <person name="Mitros T."/>
            <person name="Poliakov A."/>
            <person name="Schmutz J."/>
            <person name="Spannagl M."/>
            <person name="Tang H."/>
            <person name="Wang X."/>
            <person name="Wicker T."/>
            <person name="Bharti A.K."/>
            <person name="Chapman J."/>
            <person name="Feltus F.A."/>
            <person name="Gowik U."/>
            <person name="Grigoriev I.V."/>
            <person name="Lyons E."/>
            <person name="Maher C.A."/>
            <person name="Martis M."/>
            <person name="Narechania A."/>
            <person name="Otillar R.P."/>
            <person name="Penning B.W."/>
            <person name="Salamov A.A."/>
            <person name="Wang Y."/>
            <person name="Zhang L."/>
            <person name="Carpita N.C."/>
            <person name="Freeling M."/>
            <person name="Gingle A.R."/>
            <person name="Hash C.T."/>
            <person name="Keller B."/>
            <person name="Klein P."/>
            <person name="Kresovich S."/>
            <person name="McCann M.C."/>
            <person name="Ming R."/>
            <person name="Peterson D.G."/>
            <person name="Mehboob-ur-Rahman"/>
            <person name="Ware D."/>
            <person name="Westhoff P."/>
            <person name="Mayer K.F."/>
            <person name="Messing J."/>
            <person name="Rokhsar D.S."/>
        </authorList>
    </citation>
    <scope>NUCLEOTIDE SEQUENCE [LARGE SCALE GENOMIC DNA]</scope>
    <source>
        <strain evidence="3">cv. BTx623</strain>
    </source>
</reference>
<dbReference type="HOGENOM" id="CLU_098901_2_0_1"/>
<evidence type="ECO:0008006" key="4">
    <source>
        <dbReference type="Google" id="ProtNLM"/>
    </source>
</evidence>
<protein>
    <recommendedName>
        <fullName evidence="4">Secreted protein</fullName>
    </recommendedName>
</protein>
<feature type="chain" id="PRO_5008758563" description="Secreted protein" evidence="1">
    <location>
        <begin position="21"/>
        <end position="88"/>
    </location>
</feature>
<evidence type="ECO:0000256" key="1">
    <source>
        <dbReference type="SAM" id="SignalP"/>
    </source>
</evidence>
<gene>
    <name evidence="2" type="ORF">SORBI_3008G020400</name>
</gene>
<dbReference type="Proteomes" id="UP000000768">
    <property type="component" value="Chromosome 8"/>
</dbReference>
<accession>C5YQR6</accession>
<reference evidence="3" key="2">
    <citation type="journal article" date="2018" name="Plant J.">
        <title>The Sorghum bicolor reference genome: improved assembly, gene annotations, a transcriptome atlas, and signatures of genome organization.</title>
        <authorList>
            <person name="McCormick R.F."/>
            <person name="Truong S.K."/>
            <person name="Sreedasyam A."/>
            <person name="Jenkins J."/>
            <person name="Shu S."/>
            <person name="Sims D."/>
            <person name="Kennedy M."/>
            <person name="Amirebrahimi M."/>
            <person name="Weers B.D."/>
            <person name="McKinley B."/>
            <person name="Mattison A."/>
            <person name="Morishige D.T."/>
            <person name="Grimwood J."/>
            <person name="Schmutz J."/>
            <person name="Mullet J.E."/>
        </authorList>
    </citation>
    <scope>NUCLEOTIDE SEQUENCE [LARGE SCALE GENOMIC DNA]</scope>
    <source>
        <strain evidence="3">cv. BTx623</strain>
    </source>
</reference>
<dbReference type="AlphaFoldDB" id="C5YQR6"/>
<dbReference type="KEGG" id="sbi:8071445"/>
<dbReference type="Gramene" id="EES16561">
    <property type="protein sequence ID" value="EES16561"/>
    <property type="gene ID" value="SORBI_3008G020400"/>
</dbReference>
<sequence length="88" mass="9306">MLHPLHACAATSLSLPVVPQLSLLLAAALRDRMESPAGAWSGGGTATVQDQLHVGGEQSSRAQVEDQLICHTVDTSYGCYLRPVFGFV</sequence>
<proteinExistence type="predicted"/>
<dbReference type="InParanoid" id="C5YQR6"/>
<keyword evidence="1" id="KW-0732">Signal</keyword>
<evidence type="ECO:0000313" key="2">
    <source>
        <dbReference type="EMBL" id="EES16561.2"/>
    </source>
</evidence>
<organism evidence="2 3">
    <name type="scientific">Sorghum bicolor</name>
    <name type="common">Sorghum</name>
    <name type="synonym">Sorghum vulgare</name>
    <dbReference type="NCBI Taxonomy" id="4558"/>
    <lineage>
        <taxon>Eukaryota</taxon>
        <taxon>Viridiplantae</taxon>
        <taxon>Streptophyta</taxon>
        <taxon>Embryophyta</taxon>
        <taxon>Tracheophyta</taxon>
        <taxon>Spermatophyta</taxon>
        <taxon>Magnoliopsida</taxon>
        <taxon>Liliopsida</taxon>
        <taxon>Poales</taxon>
        <taxon>Poaceae</taxon>
        <taxon>PACMAD clade</taxon>
        <taxon>Panicoideae</taxon>
        <taxon>Andropogonodae</taxon>
        <taxon>Andropogoneae</taxon>
        <taxon>Sorghinae</taxon>
        <taxon>Sorghum</taxon>
    </lineage>
</organism>
<keyword evidence="3" id="KW-1185">Reference proteome</keyword>
<feature type="signal peptide" evidence="1">
    <location>
        <begin position="1"/>
        <end position="20"/>
    </location>
</feature>
<evidence type="ECO:0000313" key="3">
    <source>
        <dbReference type="Proteomes" id="UP000000768"/>
    </source>
</evidence>